<accession>A0ABS8IY70</accession>
<proteinExistence type="predicted"/>
<keyword evidence="3" id="KW-1185">Reference proteome</keyword>
<keyword evidence="2" id="KW-0489">Methyltransferase</keyword>
<keyword evidence="2" id="KW-0808">Transferase</keyword>
<dbReference type="GO" id="GO:0032259">
    <property type="term" value="P:methylation"/>
    <property type="evidence" value="ECO:0007669"/>
    <property type="project" value="UniProtKB-KW"/>
</dbReference>
<evidence type="ECO:0000313" key="2">
    <source>
        <dbReference type="EMBL" id="MCC6073461.1"/>
    </source>
</evidence>
<dbReference type="PANTHER" id="PTHR34203">
    <property type="entry name" value="METHYLTRANSFERASE, FKBM FAMILY PROTEIN"/>
    <property type="match status" value="1"/>
</dbReference>
<dbReference type="SUPFAM" id="SSF53335">
    <property type="entry name" value="S-adenosyl-L-methionine-dependent methyltransferases"/>
    <property type="match status" value="1"/>
</dbReference>
<name>A0ABS8IY70_9BURK</name>
<dbReference type="Gene3D" id="3.40.50.150">
    <property type="entry name" value="Vaccinia Virus protein VP39"/>
    <property type="match status" value="1"/>
</dbReference>
<dbReference type="NCBIfam" id="TIGR01444">
    <property type="entry name" value="fkbM_fam"/>
    <property type="match status" value="1"/>
</dbReference>
<dbReference type="InterPro" id="IPR006342">
    <property type="entry name" value="FkbM_mtfrase"/>
</dbReference>
<dbReference type="GO" id="GO:0008168">
    <property type="term" value="F:methyltransferase activity"/>
    <property type="evidence" value="ECO:0007669"/>
    <property type="project" value="UniProtKB-KW"/>
</dbReference>
<dbReference type="Pfam" id="PF05050">
    <property type="entry name" value="Methyltransf_21"/>
    <property type="match status" value="1"/>
</dbReference>
<dbReference type="InterPro" id="IPR029063">
    <property type="entry name" value="SAM-dependent_MTases_sf"/>
</dbReference>
<gene>
    <name evidence="2" type="ORF">LMJ30_21235</name>
</gene>
<evidence type="ECO:0000313" key="3">
    <source>
        <dbReference type="Proteomes" id="UP001198701"/>
    </source>
</evidence>
<sequence length="413" mass="46676">MSFISYAQNLEDVLLWRALGHIKHGFYIDVGANDPVDHSVTKAFYDAGWSGINIEPLPAFHQQFEQQRPRDINLAIAAGASDGSLTLFDVPSVNGWASPDRAVADAHRAGGFEVAELTVPVRTLAGVCANYVKGDIHFLKVDVEGFEGEVLRGMDFERWRPWVLVIEATMPNSRVTNHETWEALVTSRRYRYAHFDGLNRYYVAEEHAELAQVLSIQPNVFDDYITRHLDEAWRATARAESAIVLAEDRVARADANRWEAEKRGDREYQRAQDALAHSAALQQHIEHVAAEHARAEAWGRDLEQRLLATLASTSWRVTRPLRMAGTLVHRMRAVPYKARAAALARRILTRLTRNERVRRLFIPLLLRFPEQATKVSRTLNAIKQGPGHAPTLPASARKVLADLQRARRNPEVK</sequence>
<dbReference type="Proteomes" id="UP001198701">
    <property type="component" value="Unassembled WGS sequence"/>
</dbReference>
<dbReference type="InterPro" id="IPR052514">
    <property type="entry name" value="SAM-dependent_MTase"/>
</dbReference>
<dbReference type="PANTHER" id="PTHR34203:SF13">
    <property type="entry name" value="EXPRESSED PROTEIN"/>
    <property type="match status" value="1"/>
</dbReference>
<organism evidence="2 3">
    <name type="scientific">Massilia agrisoli</name>
    <dbReference type="NCBI Taxonomy" id="2892444"/>
    <lineage>
        <taxon>Bacteria</taxon>
        <taxon>Pseudomonadati</taxon>
        <taxon>Pseudomonadota</taxon>
        <taxon>Betaproteobacteria</taxon>
        <taxon>Burkholderiales</taxon>
        <taxon>Oxalobacteraceae</taxon>
        <taxon>Telluria group</taxon>
        <taxon>Massilia</taxon>
    </lineage>
</organism>
<reference evidence="2 3" key="1">
    <citation type="submission" date="2021-11" db="EMBL/GenBank/DDBJ databases">
        <authorList>
            <person name="Huq M.A."/>
        </authorList>
    </citation>
    <scope>NUCLEOTIDE SEQUENCE [LARGE SCALE GENOMIC DNA]</scope>
    <source>
        <strain evidence="2 3">MAHUQ-52</strain>
    </source>
</reference>
<dbReference type="EMBL" id="JAJHPV010000022">
    <property type="protein sequence ID" value="MCC6073461.1"/>
    <property type="molecule type" value="Genomic_DNA"/>
</dbReference>
<comment type="caution">
    <text evidence="2">The sequence shown here is derived from an EMBL/GenBank/DDBJ whole genome shotgun (WGS) entry which is preliminary data.</text>
</comment>
<protein>
    <submittedName>
        <fullName evidence="2">FkbM family methyltransferase</fullName>
    </submittedName>
</protein>
<feature type="domain" description="Methyltransferase FkbM" evidence="1">
    <location>
        <begin position="29"/>
        <end position="192"/>
    </location>
</feature>
<dbReference type="RefSeq" id="WP_229434582.1">
    <property type="nucleotide sequence ID" value="NZ_JAJHPV010000022.1"/>
</dbReference>
<evidence type="ECO:0000259" key="1">
    <source>
        <dbReference type="Pfam" id="PF05050"/>
    </source>
</evidence>